<accession>X1RZW5</accession>
<dbReference type="GO" id="GO:0008237">
    <property type="term" value="F:metallopeptidase activity"/>
    <property type="evidence" value="ECO:0007669"/>
    <property type="project" value="UniProtKB-KW"/>
</dbReference>
<dbReference type="Pfam" id="PF07998">
    <property type="entry name" value="Peptidase_M54"/>
    <property type="match status" value="1"/>
</dbReference>
<keyword evidence="3" id="KW-0479">Metal-binding</keyword>
<dbReference type="GO" id="GO:0008270">
    <property type="term" value="F:zinc ion binding"/>
    <property type="evidence" value="ECO:0007669"/>
    <property type="project" value="InterPro"/>
</dbReference>
<dbReference type="InterPro" id="IPR012962">
    <property type="entry name" value="Pept_M54_archaemetzincn"/>
</dbReference>
<keyword evidence="6" id="KW-0482">Metalloprotease</keyword>
<proteinExistence type="predicted"/>
<keyword evidence="2" id="KW-0645">Protease</keyword>
<protein>
    <recommendedName>
        <fullName evidence="8">Peptidase zinc-dependent</fullName>
    </recommendedName>
</protein>
<keyword evidence="5" id="KW-0862">Zinc</keyword>
<feature type="non-terminal residue" evidence="7">
    <location>
        <position position="177"/>
    </location>
</feature>
<evidence type="ECO:0000256" key="3">
    <source>
        <dbReference type="ARBA" id="ARBA00022723"/>
    </source>
</evidence>
<evidence type="ECO:0000256" key="2">
    <source>
        <dbReference type="ARBA" id="ARBA00022670"/>
    </source>
</evidence>
<dbReference type="PIRSF" id="PIRSF005785">
    <property type="entry name" value="Zn-prot_arch"/>
    <property type="match status" value="1"/>
</dbReference>
<name>X1RZW5_9ZZZZ</name>
<dbReference type="AlphaFoldDB" id="X1RZW5"/>
<reference evidence="7" key="1">
    <citation type="journal article" date="2014" name="Front. Microbiol.">
        <title>High frequency of phylogenetically diverse reductive dehalogenase-homologous genes in deep subseafloor sedimentary metagenomes.</title>
        <authorList>
            <person name="Kawai M."/>
            <person name="Futagami T."/>
            <person name="Toyoda A."/>
            <person name="Takaki Y."/>
            <person name="Nishi S."/>
            <person name="Hori S."/>
            <person name="Arai W."/>
            <person name="Tsubouchi T."/>
            <person name="Morono Y."/>
            <person name="Uchiyama I."/>
            <person name="Ito T."/>
            <person name="Fujiyama A."/>
            <person name="Inagaki F."/>
            <person name="Takami H."/>
        </authorList>
    </citation>
    <scope>NUCLEOTIDE SEQUENCE</scope>
    <source>
        <strain evidence="7">Expedition CK06-06</strain>
    </source>
</reference>
<dbReference type="SUPFAM" id="SSF55486">
    <property type="entry name" value="Metalloproteases ('zincins'), catalytic domain"/>
    <property type="match status" value="1"/>
</dbReference>
<evidence type="ECO:0000313" key="7">
    <source>
        <dbReference type="EMBL" id="GAI68750.1"/>
    </source>
</evidence>
<gene>
    <name evidence="7" type="ORF">S12H4_02846</name>
</gene>
<organism evidence="7">
    <name type="scientific">marine sediment metagenome</name>
    <dbReference type="NCBI Taxonomy" id="412755"/>
    <lineage>
        <taxon>unclassified sequences</taxon>
        <taxon>metagenomes</taxon>
        <taxon>ecological metagenomes</taxon>
    </lineage>
</organism>
<dbReference type="InterPro" id="IPR012091">
    <property type="entry name" value="Pept_M54_archaemetzncn_arc/bac"/>
</dbReference>
<evidence type="ECO:0000256" key="4">
    <source>
        <dbReference type="ARBA" id="ARBA00022801"/>
    </source>
</evidence>
<evidence type="ECO:0008006" key="8">
    <source>
        <dbReference type="Google" id="ProtNLM"/>
    </source>
</evidence>
<dbReference type="PANTHER" id="PTHR15910:SF1">
    <property type="entry name" value="ARCHAEMETZINCIN-2"/>
    <property type="match status" value="1"/>
</dbReference>
<comment type="caution">
    <text evidence="7">The sequence shown here is derived from an EMBL/GenBank/DDBJ whole genome shotgun (WGS) entry which is preliminary data.</text>
</comment>
<dbReference type="InterPro" id="IPR024079">
    <property type="entry name" value="MetalloPept_cat_dom_sf"/>
</dbReference>
<keyword evidence="4" id="KW-0378">Hydrolase</keyword>
<sequence>MKKIIHLQRIGDIDPRILIVLQKNLKWFFKKNNIKINILPDKLPLLESEYGPYQRQYDALKVKKRLIKHVNNKNYYRILGVMDVDIFSRFLNFVFGVADMPKNKSFGSALISVTRLREKFYRRSEILAQFELRVLKEAIHELGHTFGLEHCENLCVMRYSNSLDDTDKKPPNYCEVC</sequence>
<dbReference type="PANTHER" id="PTHR15910">
    <property type="entry name" value="ARCHAEMETZINCIN"/>
    <property type="match status" value="1"/>
</dbReference>
<dbReference type="EMBL" id="BARW01000743">
    <property type="protein sequence ID" value="GAI68750.1"/>
    <property type="molecule type" value="Genomic_DNA"/>
</dbReference>
<dbReference type="GO" id="GO:0006508">
    <property type="term" value="P:proteolysis"/>
    <property type="evidence" value="ECO:0007669"/>
    <property type="project" value="UniProtKB-KW"/>
</dbReference>
<evidence type="ECO:0000256" key="5">
    <source>
        <dbReference type="ARBA" id="ARBA00022833"/>
    </source>
</evidence>
<comment type="cofactor">
    <cofactor evidence="1">
        <name>Zn(2+)</name>
        <dbReference type="ChEBI" id="CHEBI:29105"/>
    </cofactor>
</comment>
<evidence type="ECO:0000256" key="6">
    <source>
        <dbReference type="ARBA" id="ARBA00023049"/>
    </source>
</evidence>
<evidence type="ECO:0000256" key="1">
    <source>
        <dbReference type="ARBA" id="ARBA00001947"/>
    </source>
</evidence>
<dbReference type="Gene3D" id="3.40.390.10">
    <property type="entry name" value="Collagenase (Catalytic Domain)"/>
    <property type="match status" value="1"/>
</dbReference>
<dbReference type="CDD" id="cd11375">
    <property type="entry name" value="Peptidase_M54"/>
    <property type="match status" value="1"/>
</dbReference>